<dbReference type="InterPro" id="IPR036046">
    <property type="entry name" value="Acylphosphatase-like_dom_sf"/>
</dbReference>
<reference evidence="2 3" key="1">
    <citation type="submission" date="2020-04" db="EMBL/GenBank/DDBJ databases">
        <authorList>
            <person name="Liu A."/>
        </authorList>
    </citation>
    <scope>NUCLEOTIDE SEQUENCE [LARGE SCALE GENOMIC DNA]</scope>
    <source>
        <strain evidence="2 3">RZ02</strain>
    </source>
</reference>
<organism evidence="2 3">
    <name type="scientific">Pontixanthobacter rizhaonensis</name>
    <dbReference type="NCBI Taxonomy" id="2730337"/>
    <lineage>
        <taxon>Bacteria</taxon>
        <taxon>Pseudomonadati</taxon>
        <taxon>Pseudomonadota</taxon>
        <taxon>Alphaproteobacteria</taxon>
        <taxon>Sphingomonadales</taxon>
        <taxon>Erythrobacteraceae</taxon>
        <taxon>Pontixanthobacter</taxon>
    </lineage>
</organism>
<protein>
    <submittedName>
        <fullName evidence="2">BLUF domain-containing protein</fullName>
    </submittedName>
</protein>
<dbReference type="RefSeq" id="WP_170012609.1">
    <property type="nucleotide sequence ID" value="NZ_JABCRE010000003.1"/>
</dbReference>
<accession>A0A848QND3</accession>
<dbReference type="SMART" id="SM01034">
    <property type="entry name" value="BLUF"/>
    <property type="match status" value="1"/>
</dbReference>
<evidence type="ECO:0000259" key="1">
    <source>
        <dbReference type="PROSITE" id="PS50925"/>
    </source>
</evidence>
<dbReference type="Pfam" id="PF04940">
    <property type="entry name" value="BLUF"/>
    <property type="match status" value="1"/>
</dbReference>
<dbReference type="AlphaFoldDB" id="A0A848QND3"/>
<name>A0A848QND3_9SPHN</name>
<keyword evidence="3" id="KW-1185">Reference proteome</keyword>
<evidence type="ECO:0000313" key="2">
    <source>
        <dbReference type="EMBL" id="NMW32193.1"/>
    </source>
</evidence>
<evidence type="ECO:0000313" key="3">
    <source>
        <dbReference type="Proteomes" id="UP000561181"/>
    </source>
</evidence>
<dbReference type="Proteomes" id="UP000561181">
    <property type="component" value="Unassembled WGS sequence"/>
</dbReference>
<dbReference type="SUPFAM" id="SSF54975">
    <property type="entry name" value="Acylphosphatase/BLUF domain-like"/>
    <property type="match status" value="1"/>
</dbReference>
<comment type="caution">
    <text evidence="2">The sequence shown here is derived from an EMBL/GenBank/DDBJ whole genome shotgun (WGS) entry which is preliminary data.</text>
</comment>
<dbReference type="Gene3D" id="3.30.70.100">
    <property type="match status" value="1"/>
</dbReference>
<gene>
    <name evidence="2" type="ORF">HKD42_08980</name>
</gene>
<dbReference type="GO" id="GO:0071949">
    <property type="term" value="F:FAD binding"/>
    <property type="evidence" value="ECO:0007669"/>
    <property type="project" value="InterPro"/>
</dbReference>
<dbReference type="PROSITE" id="PS50925">
    <property type="entry name" value="BLUF"/>
    <property type="match status" value="1"/>
</dbReference>
<dbReference type="EMBL" id="JABCRE010000003">
    <property type="protein sequence ID" value="NMW32193.1"/>
    <property type="molecule type" value="Genomic_DNA"/>
</dbReference>
<dbReference type="GO" id="GO:0009882">
    <property type="term" value="F:blue light photoreceptor activity"/>
    <property type="evidence" value="ECO:0007669"/>
    <property type="project" value="InterPro"/>
</dbReference>
<proteinExistence type="predicted"/>
<dbReference type="InterPro" id="IPR007024">
    <property type="entry name" value="BLUF_domain"/>
</dbReference>
<sequence length="139" mass="15790">MHSLMYVSSVRGEFTPADLEELTTQAARKNARREITGMLAYNGKSFMQLLEGNQAQIEALVEKIGKDKRHRDLIVIRRREIETRECPDWTMRSFVVPMERAGDAVRLSVSLPDDFEFDTRLLFTSFGSMVRQTSGGSAS</sequence>
<feature type="domain" description="BLUF" evidence="1">
    <location>
        <begin position="1"/>
        <end position="92"/>
    </location>
</feature>